<gene>
    <name evidence="1" type="ORF">PPEP_a4285</name>
</gene>
<protein>
    <submittedName>
        <fullName evidence="1">Uncharacterized protein</fullName>
    </submittedName>
</protein>
<accession>A0A8I0MZ55</accession>
<sequence>MLSPLCKHDGFFKVKVEASQNDCTTVTFSSLYNKSHFRQLLKKEVSISDDILSKVFE</sequence>
<dbReference type="Proteomes" id="UP000660708">
    <property type="component" value="Unassembled WGS sequence"/>
</dbReference>
<organism evidence="1 2">
    <name type="scientific">Pseudoalteromonas peptidolytica F12-50-A1</name>
    <dbReference type="NCBI Taxonomy" id="1315280"/>
    <lineage>
        <taxon>Bacteria</taxon>
        <taxon>Pseudomonadati</taxon>
        <taxon>Pseudomonadota</taxon>
        <taxon>Gammaproteobacteria</taxon>
        <taxon>Alteromonadales</taxon>
        <taxon>Pseudoalteromonadaceae</taxon>
        <taxon>Pseudoalteromonas</taxon>
    </lineage>
</organism>
<proteinExistence type="predicted"/>
<keyword evidence="2" id="KW-1185">Reference proteome</keyword>
<dbReference type="EMBL" id="AQHF01000028">
    <property type="protein sequence ID" value="MBE0347906.1"/>
    <property type="molecule type" value="Genomic_DNA"/>
</dbReference>
<dbReference type="AlphaFoldDB" id="A0A8I0MZ55"/>
<comment type="caution">
    <text evidence="1">The sequence shown here is derived from an EMBL/GenBank/DDBJ whole genome shotgun (WGS) entry which is preliminary data.</text>
</comment>
<name>A0A8I0MZ55_9GAMM</name>
<evidence type="ECO:0000313" key="2">
    <source>
        <dbReference type="Proteomes" id="UP000660708"/>
    </source>
</evidence>
<evidence type="ECO:0000313" key="1">
    <source>
        <dbReference type="EMBL" id="MBE0347906.1"/>
    </source>
</evidence>
<reference evidence="1 2" key="1">
    <citation type="submission" date="2015-06" db="EMBL/GenBank/DDBJ databases">
        <title>Genome sequence of Pseudoalteromonas peptidolytica.</title>
        <authorList>
            <person name="Xie B.-B."/>
            <person name="Rong J.-C."/>
            <person name="Qin Q.-L."/>
            <person name="Zhang Y.-Z."/>
        </authorList>
    </citation>
    <scope>NUCLEOTIDE SEQUENCE [LARGE SCALE GENOMIC DNA]</scope>
    <source>
        <strain evidence="1 2">F12-50-A1</strain>
    </source>
</reference>